<evidence type="ECO:0000313" key="6">
    <source>
        <dbReference type="EMBL" id="KJZ75818.1"/>
    </source>
</evidence>
<keyword evidence="2 5" id="KW-0812">Transmembrane</keyword>
<dbReference type="AlphaFoldDB" id="A0A0F7ZV14"/>
<feature type="transmembrane region" description="Helical" evidence="5">
    <location>
        <begin position="217"/>
        <end position="237"/>
    </location>
</feature>
<feature type="transmembrane region" description="Helical" evidence="5">
    <location>
        <begin position="502"/>
        <end position="522"/>
    </location>
</feature>
<evidence type="ECO:0000256" key="2">
    <source>
        <dbReference type="ARBA" id="ARBA00022692"/>
    </source>
</evidence>
<dbReference type="PANTHER" id="PTHR23507">
    <property type="entry name" value="ZGC:174356"/>
    <property type="match status" value="1"/>
</dbReference>
<proteinExistence type="predicted"/>
<dbReference type="SUPFAM" id="SSF103473">
    <property type="entry name" value="MFS general substrate transporter"/>
    <property type="match status" value="2"/>
</dbReference>
<keyword evidence="4 5" id="KW-0472">Membrane</keyword>
<evidence type="ECO:0000256" key="5">
    <source>
        <dbReference type="SAM" id="Phobius"/>
    </source>
</evidence>
<dbReference type="PANTHER" id="PTHR23507:SF13">
    <property type="entry name" value="MFS GENERAL SUBSTRATE TRANSPORTER"/>
    <property type="match status" value="1"/>
</dbReference>
<name>A0A0F7ZV14_9HYPO</name>
<organism evidence="6 7">
    <name type="scientific">Hirsutella minnesotensis 3608</name>
    <dbReference type="NCBI Taxonomy" id="1043627"/>
    <lineage>
        <taxon>Eukaryota</taxon>
        <taxon>Fungi</taxon>
        <taxon>Dikarya</taxon>
        <taxon>Ascomycota</taxon>
        <taxon>Pezizomycotina</taxon>
        <taxon>Sordariomycetes</taxon>
        <taxon>Hypocreomycetidae</taxon>
        <taxon>Hypocreales</taxon>
        <taxon>Ophiocordycipitaceae</taxon>
        <taxon>Hirsutella</taxon>
    </lineage>
</organism>
<dbReference type="OrthoDB" id="5204190at2759"/>
<sequence>MTTDEWTLLLSPPSTSSKKRLAPWLRSAWSTENRILLAGFLVVLIFSSTQVPLWYAFRLMECDSFYDSYPPYEGAGDRCSRDEIAAGAAAHYSILNMMVTLCGTANLFVAGAVVKQFGPRAALVMQTAAPAVRVSFQILGIMAGKRTGMAIIKATQFFTILGGPSGFVLVVNILAGQLVQPARQTAIFGRLQGCIMLGRGAGYLLGGLIGNAFGVKMPFKVAFVCFILAVPYTRYAIPCVSHNPVSGGRNPSLQCPSGLLAPIKILIPQCLQRPDGRIIRYYGTLVLCSGIFIRVVATGYAPSLIQLYATAAFGFGQSDIGWLMSELAITQALFLILLFPCVIACGRRWMASYPSKVAQERPDRSDEPYGPSLPDLSGDLNDTAAAPVTEEPPPKVLGLGQRREDYYFDLTILRWSLVIDGGLTTIPAFATHRWHIYLAVLFLSLLSGSAPAAKGVMTKICDESQRTDALNAVMLVESVARLTSEGLFGFIFSSLAQVGKGYAAFFCTAAVAVAGVPILLLLDLPPLGSKPIEDVASNG</sequence>
<feature type="transmembrane region" description="Helical" evidence="5">
    <location>
        <begin position="94"/>
        <end position="114"/>
    </location>
</feature>
<feature type="transmembrane region" description="Helical" evidence="5">
    <location>
        <begin position="121"/>
        <end position="143"/>
    </location>
</feature>
<evidence type="ECO:0000256" key="4">
    <source>
        <dbReference type="ARBA" id="ARBA00023136"/>
    </source>
</evidence>
<feature type="transmembrane region" description="Helical" evidence="5">
    <location>
        <begin position="469"/>
        <end position="496"/>
    </location>
</feature>
<keyword evidence="3 5" id="KW-1133">Transmembrane helix</keyword>
<dbReference type="EMBL" id="KQ030514">
    <property type="protein sequence ID" value="KJZ75818.1"/>
    <property type="molecule type" value="Genomic_DNA"/>
</dbReference>
<dbReference type="Proteomes" id="UP000054481">
    <property type="component" value="Unassembled WGS sequence"/>
</dbReference>
<reference evidence="6 7" key="1">
    <citation type="journal article" date="2014" name="Genome Biol. Evol.">
        <title>Comparative genomics and transcriptomics analyses reveal divergent lifestyle features of nematode endoparasitic fungus Hirsutella minnesotensis.</title>
        <authorList>
            <person name="Lai Y."/>
            <person name="Liu K."/>
            <person name="Zhang X."/>
            <person name="Zhang X."/>
            <person name="Li K."/>
            <person name="Wang N."/>
            <person name="Shu C."/>
            <person name="Wu Y."/>
            <person name="Wang C."/>
            <person name="Bushley K.E."/>
            <person name="Xiang M."/>
            <person name="Liu X."/>
        </authorList>
    </citation>
    <scope>NUCLEOTIDE SEQUENCE [LARGE SCALE GENOMIC DNA]</scope>
    <source>
        <strain evidence="6 7">3608</strain>
    </source>
</reference>
<feature type="transmembrane region" description="Helical" evidence="5">
    <location>
        <begin position="436"/>
        <end position="457"/>
    </location>
</feature>
<protein>
    <recommendedName>
        <fullName evidence="8">Major facilitator superfamily (MFS) profile domain-containing protein</fullName>
    </recommendedName>
</protein>
<feature type="transmembrane region" description="Helical" evidence="5">
    <location>
        <begin position="155"/>
        <end position="175"/>
    </location>
</feature>
<evidence type="ECO:0000256" key="1">
    <source>
        <dbReference type="ARBA" id="ARBA00004141"/>
    </source>
</evidence>
<evidence type="ECO:0000313" key="7">
    <source>
        <dbReference type="Proteomes" id="UP000054481"/>
    </source>
</evidence>
<feature type="transmembrane region" description="Helical" evidence="5">
    <location>
        <begin position="320"/>
        <end position="346"/>
    </location>
</feature>
<accession>A0A0F7ZV14</accession>
<feature type="transmembrane region" description="Helical" evidence="5">
    <location>
        <begin position="35"/>
        <end position="57"/>
    </location>
</feature>
<keyword evidence="7" id="KW-1185">Reference proteome</keyword>
<comment type="subcellular location">
    <subcellularLocation>
        <location evidence="1">Membrane</location>
        <topology evidence="1">Multi-pass membrane protein</topology>
    </subcellularLocation>
</comment>
<dbReference type="GO" id="GO:0022857">
    <property type="term" value="F:transmembrane transporter activity"/>
    <property type="evidence" value="ECO:0007669"/>
    <property type="project" value="TreeGrafter"/>
</dbReference>
<dbReference type="GO" id="GO:0016020">
    <property type="term" value="C:membrane"/>
    <property type="evidence" value="ECO:0007669"/>
    <property type="project" value="UniProtKB-SubCell"/>
</dbReference>
<gene>
    <name evidence="6" type="ORF">HIM_04642</name>
</gene>
<evidence type="ECO:0008006" key="8">
    <source>
        <dbReference type="Google" id="ProtNLM"/>
    </source>
</evidence>
<evidence type="ECO:0000256" key="3">
    <source>
        <dbReference type="ARBA" id="ARBA00022989"/>
    </source>
</evidence>
<dbReference type="InterPro" id="IPR036259">
    <property type="entry name" value="MFS_trans_sf"/>
</dbReference>